<keyword evidence="1" id="KW-0732">Signal</keyword>
<dbReference type="EMBL" id="SSOP01000042">
    <property type="protein sequence ID" value="KAB5593244.1"/>
    <property type="molecule type" value="Genomic_DNA"/>
</dbReference>
<name>A0A5N5QNI3_9AGAM</name>
<sequence>MLFSRLAVAALSFGCAVKVFAAPIVVGLDSASLDNINPNARVSDVIPRDSTNDTTFVGAIDNANTVAQGLLDNISSGKSSDLVTGLTNLGSVLETVNSVLGAPDVNLDTLLVGVDGSPLSIDQVSTKLSSAISTVNQVLSGVKSLGPVSVVTNQLTGILGQLNQIESGLGVAPQLLGPVKALLAQTIGLVGGLLGSLGITL</sequence>
<accession>A0A5N5QNI3</accession>
<protein>
    <submittedName>
        <fullName evidence="2">Transmembrane protein</fullName>
    </submittedName>
</protein>
<feature type="signal peptide" evidence="1">
    <location>
        <begin position="1"/>
        <end position="21"/>
    </location>
</feature>
<evidence type="ECO:0000313" key="2">
    <source>
        <dbReference type="EMBL" id="KAB5593244.1"/>
    </source>
</evidence>
<proteinExistence type="predicted"/>
<keyword evidence="2" id="KW-0812">Transmembrane</keyword>
<dbReference type="Proteomes" id="UP000383932">
    <property type="component" value="Unassembled WGS sequence"/>
</dbReference>
<dbReference type="OrthoDB" id="3252990at2759"/>
<feature type="chain" id="PRO_5024342398" evidence="1">
    <location>
        <begin position="22"/>
        <end position="201"/>
    </location>
</feature>
<reference evidence="2 3" key="1">
    <citation type="journal article" date="2019" name="Fungal Biol. Biotechnol.">
        <title>Draft genome sequence of fastidious pathogen Ceratobasidium theobromae, which causes vascular-streak dieback in Theobroma cacao.</title>
        <authorList>
            <person name="Ali S.S."/>
            <person name="Asman A."/>
            <person name="Shao J."/>
            <person name="Firmansyah A.P."/>
            <person name="Susilo A.W."/>
            <person name="Rosmana A."/>
            <person name="McMahon P."/>
            <person name="Junaid M."/>
            <person name="Guest D."/>
            <person name="Kheng T.Y."/>
            <person name="Meinhardt L.W."/>
            <person name="Bailey B.A."/>
        </authorList>
    </citation>
    <scope>NUCLEOTIDE SEQUENCE [LARGE SCALE GENOMIC DNA]</scope>
    <source>
        <strain evidence="2 3">CT2</strain>
    </source>
</reference>
<evidence type="ECO:0000313" key="3">
    <source>
        <dbReference type="Proteomes" id="UP000383932"/>
    </source>
</evidence>
<comment type="caution">
    <text evidence="2">The sequence shown here is derived from an EMBL/GenBank/DDBJ whole genome shotgun (WGS) entry which is preliminary data.</text>
</comment>
<keyword evidence="2" id="KW-0472">Membrane</keyword>
<evidence type="ECO:0000256" key="1">
    <source>
        <dbReference type="SAM" id="SignalP"/>
    </source>
</evidence>
<keyword evidence="3" id="KW-1185">Reference proteome</keyword>
<gene>
    <name evidence="2" type="ORF">CTheo_3326</name>
</gene>
<dbReference type="AlphaFoldDB" id="A0A5N5QNI3"/>
<organism evidence="2 3">
    <name type="scientific">Ceratobasidium theobromae</name>
    <dbReference type="NCBI Taxonomy" id="1582974"/>
    <lineage>
        <taxon>Eukaryota</taxon>
        <taxon>Fungi</taxon>
        <taxon>Dikarya</taxon>
        <taxon>Basidiomycota</taxon>
        <taxon>Agaricomycotina</taxon>
        <taxon>Agaricomycetes</taxon>
        <taxon>Cantharellales</taxon>
        <taxon>Ceratobasidiaceae</taxon>
        <taxon>Ceratobasidium</taxon>
    </lineage>
</organism>